<accession>A0ABQ4MJ85</accession>
<evidence type="ECO:0000313" key="2">
    <source>
        <dbReference type="Proteomes" id="UP000679992"/>
    </source>
</evidence>
<name>A0ABQ4MJ85_9BACL</name>
<dbReference type="Proteomes" id="UP000679992">
    <property type="component" value="Unassembled WGS sequence"/>
</dbReference>
<reference evidence="1 2" key="1">
    <citation type="submission" date="2021-03" db="EMBL/GenBank/DDBJ databases">
        <title>Antimicrobial resistance genes in bacteria isolated from Japanese honey, and their potential for conferring macrolide and lincosamide resistance in the American foulbrood pathogen Paenibacillus larvae.</title>
        <authorList>
            <person name="Okamoto M."/>
            <person name="Kumagai M."/>
            <person name="Kanamori H."/>
            <person name="Takamatsu D."/>
        </authorList>
    </citation>
    <scope>NUCLEOTIDE SEQUENCE [LARGE SCALE GENOMIC DNA]</scope>
    <source>
        <strain evidence="1 2">J42TS3</strain>
    </source>
</reference>
<protein>
    <submittedName>
        <fullName evidence="1">Uncharacterized protein</fullName>
    </submittedName>
</protein>
<sequence length="58" mass="6741">MWSTSQIARKHLIPGYILVGLLYADEDRCVPNMFLQSLLRLQIPHRMVFQSPAFILLV</sequence>
<gene>
    <name evidence="1" type="ORF">J42TS3_50760</name>
</gene>
<evidence type="ECO:0000313" key="1">
    <source>
        <dbReference type="EMBL" id="GIP56041.1"/>
    </source>
</evidence>
<proteinExistence type="predicted"/>
<dbReference type="EMBL" id="BOSL01000029">
    <property type="protein sequence ID" value="GIP56041.1"/>
    <property type="molecule type" value="Genomic_DNA"/>
</dbReference>
<keyword evidence="2" id="KW-1185">Reference proteome</keyword>
<comment type="caution">
    <text evidence="1">The sequence shown here is derived from an EMBL/GenBank/DDBJ whole genome shotgun (WGS) entry which is preliminary data.</text>
</comment>
<organism evidence="1 2">
    <name type="scientific">Paenibacillus vini</name>
    <dbReference type="NCBI Taxonomy" id="1476024"/>
    <lineage>
        <taxon>Bacteria</taxon>
        <taxon>Bacillati</taxon>
        <taxon>Bacillota</taxon>
        <taxon>Bacilli</taxon>
        <taxon>Bacillales</taxon>
        <taxon>Paenibacillaceae</taxon>
        <taxon>Paenibacillus</taxon>
    </lineage>
</organism>